<dbReference type="Pfam" id="PF00501">
    <property type="entry name" value="AMP-binding"/>
    <property type="match status" value="1"/>
</dbReference>
<evidence type="ECO:0000313" key="11">
    <source>
        <dbReference type="Proteomes" id="UP000283469"/>
    </source>
</evidence>
<dbReference type="Pfam" id="PF13193">
    <property type="entry name" value="AMP-binding_C"/>
    <property type="match status" value="1"/>
</dbReference>
<protein>
    <recommendedName>
        <fullName evidence="7">3-methylmercaptopropionyl-CoA ligase</fullName>
        <ecNumber evidence="6">6.2.1.44</ecNumber>
    </recommendedName>
</protein>
<evidence type="ECO:0000256" key="4">
    <source>
        <dbReference type="ARBA" id="ARBA00023098"/>
    </source>
</evidence>
<dbReference type="InterPro" id="IPR025110">
    <property type="entry name" value="AMP-bd_C"/>
</dbReference>
<evidence type="ECO:0000313" key="10">
    <source>
        <dbReference type="EMBL" id="RJG53147.1"/>
    </source>
</evidence>
<dbReference type="InterPro" id="IPR000873">
    <property type="entry name" value="AMP-dep_synth/lig_dom"/>
</dbReference>
<dbReference type="Proteomes" id="UP000283469">
    <property type="component" value="Unassembled WGS sequence"/>
</dbReference>
<keyword evidence="4" id="KW-0443">Lipid metabolism</keyword>
<evidence type="ECO:0000256" key="2">
    <source>
        <dbReference type="ARBA" id="ARBA00022598"/>
    </source>
</evidence>
<evidence type="ECO:0000256" key="3">
    <source>
        <dbReference type="ARBA" id="ARBA00022832"/>
    </source>
</evidence>
<dbReference type="GO" id="GO:0006631">
    <property type="term" value="P:fatty acid metabolic process"/>
    <property type="evidence" value="ECO:0007669"/>
    <property type="project" value="UniProtKB-KW"/>
</dbReference>
<comment type="catalytic activity">
    <reaction evidence="5">
        <text>3-(methylsulfanyl)propanoate + ATP + CoA = 3-(methylsulfanyl)propanoyl-CoA + AMP + diphosphate</text>
        <dbReference type="Rhea" id="RHEA:43052"/>
        <dbReference type="ChEBI" id="CHEBI:30616"/>
        <dbReference type="ChEBI" id="CHEBI:33019"/>
        <dbReference type="ChEBI" id="CHEBI:49016"/>
        <dbReference type="ChEBI" id="CHEBI:57287"/>
        <dbReference type="ChEBI" id="CHEBI:82815"/>
        <dbReference type="ChEBI" id="CHEBI:456215"/>
        <dbReference type="EC" id="6.2.1.44"/>
    </reaction>
    <physiologicalReaction direction="left-to-right" evidence="5">
        <dbReference type="Rhea" id="RHEA:43053"/>
    </physiologicalReaction>
</comment>
<gene>
    <name evidence="10" type="ORF">D0Z70_17095</name>
</gene>
<feature type="domain" description="AMP-binding enzyme C-terminal" evidence="9">
    <location>
        <begin position="449"/>
        <end position="524"/>
    </location>
</feature>
<dbReference type="OrthoDB" id="7056261at2"/>
<evidence type="ECO:0000256" key="5">
    <source>
        <dbReference type="ARBA" id="ARBA00051915"/>
    </source>
</evidence>
<dbReference type="GO" id="GO:0016874">
    <property type="term" value="F:ligase activity"/>
    <property type="evidence" value="ECO:0007669"/>
    <property type="project" value="UniProtKB-KW"/>
</dbReference>
<dbReference type="EMBL" id="QVRA01000018">
    <property type="protein sequence ID" value="RJG53147.1"/>
    <property type="molecule type" value="Genomic_DNA"/>
</dbReference>
<keyword evidence="2 10" id="KW-0436">Ligase</keyword>
<evidence type="ECO:0000259" key="8">
    <source>
        <dbReference type="Pfam" id="PF00501"/>
    </source>
</evidence>
<evidence type="ECO:0000256" key="1">
    <source>
        <dbReference type="ARBA" id="ARBA00006432"/>
    </source>
</evidence>
<dbReference type="RefSeq" id="WP_119748563.1">
    <property type="nucleotide sequence ID" value="NZ_QVRA01000018.1"/>
</dbReference>
<dbReference type="PANTHER" id="PTHR43859">
    <property type="entry name" value="ACYL-ACTIVATING ENZYME"/>
    <property type="match status" value="1"/>
</dbReference>
<dbReference type="NCBIfam" id="NF004837">
    <property type="entry name" value="PRK06187.1"/>
    <property type="match status" value="1"/>
</dbReference>
<sequence>MLGQMMHSPLLVSSILRHAAAYHGDTEVVSRTVEGPIHRYTYAELSRRAQKLANALGRLGLENGDRVGTLAWNGYRHMELYYGVSGSGLVCHTINPRLFPEQISYIIAHAGDRILFSDLSFLPILEVLADRLKDLKAVVIMTDEAHMPKSEILPGLVCYETLIAGESDEYEWPDLDENTASGLCYTSGTTGEPKGVLYSHRSSVLHAMTCALPDVLGLSALDSASPIVPMFHVNAWGVPFAAPMVGAKLVMPGPRLDGASLHELFEQEGVTFTAGVPTVWLALLDWMDSHAQSFTSLKRVAIGGSASPPIMISRFQNKGVMVRHAWGMTETSPIGLAATLKTKHEGLPAEQKLALQAKQGRPLFGMEFCIKGADGEPIARDGKSFGSMLVRGPWVAAGYYNSPISPAHAAEGWFDTGDVVTMDADGFIQIVDRTKDVVKSGGEWISSIELENIAQAHPAIKEAAVVGKPDERWGERPVLIVQLKPEMNFSRQDMVELYTGKIPKWSIPDDVLVVEELPHTATGKLLKTAIREIVVKELQVGSLDEGTAGGDLDLHPAPGRAS</sequence>
<dbReference type="EC" id="6.2.1.44" evidence="6"/>
<dbReference type="AlphaFoldDB" id="A0A418YPB0"/>
<reference evidence="10 11" key="1">
    <citation type="submission" date="2018-08" db="EMBL/GenBank/DDBJ databases">
        <title>Sphingobium sp. EO9.</title>
        <authorList>
            <person name="Park Y."/>
            <person name="Kim K.H."/>
            <person name="Jeon C.O."/>
        </authorList>
    </citation>
    <scope>NUCLEOTIDE SEQUENCE [LARGE SCALE GENOMIC DNA]</scope>
    <source>
        <strain evidence="10 11">EO9</strain>
    </source>
</reference>
<dbReference type="FunFam" id="3.30.300.30:FF:000008">
    <property type="entry name" value="2,3-dihydroxybenzoate-AMP ligase"/>
    <property type="match status" value="1"/>
</dbReference>
<accession>A0A418YPB0</accession>
<dbReference type="InterPro" id="IPR042099">
    <property type="entry name" value="ANL_N_sf"/>
</dbReference>
<evidence type="ECO:0000256" key="7">
    <source>
        <dbReference type="ARBA" id="ARBA00067668"/>
    </source>
</evidence>
<dbReference type="PANTHER" id="PTHR43859:SF4">
    <property type="entry name" value="BUTANOATE--COA LIGASE AAE1-RELATED"/>
    <property type="match status" value="1"/>
</dbReference>
<proteinExistence type="inferred from homology"/>
<comment type="similarity">
    <text evidence="1">Belongs to the ATP-dependent AMP-binding enzyme family.</text>
</comment>
<dbReference type="Gene3D" id="3.40.50.12780">
    <property type="entry name" value="N-terminal domain of ligase-like"/>
    <property type="match status" value="1"/>
</dbReference>
<comment type="caution">
    <text evidence="10">The sequence shown here is derived from an EMBL/GenBank/DDBJ whole genome shotgun (WGS) entry which is preliminary data.</text>
</comment>
<dbReference type="SUPFAM" id="SSF56801">
    <property type="entry name" value="Acetyl-CoA synthetase-like"/>
    <property type="match status" value="1"/>
</dbReference>
<dbReference type="CDD" id="cd12119">
    <property type="entry name" value="ttLC_FACS_AlkK_like"/>
    <property type="match status" value="1"/>
</dbReference>
<dbReference type="InterPro" id="IPR045851">
    <property type="entry name" value="AMP-bd_C_sf"/>
</dbReference>
<name>A0A418YPB0_9SPHN</name>
<dbReference type="Gene3D" id="3.30.300.30">
    <property type="match status" value="1"/>
</dbReference>
<evidence type="ECO:0000256" key="6">
    <source>
        <dbReference type="ARBA" id="ARBA00066616"/>
    </source>
</evidence>
<organism evidence="10 11">
    <name type="scientific">Sphingobium terrigena</name>
    <dbReference type="NCBI Taxonomy" id="2304063"/>
    <lineage>
        <taxon>Bacteria</taxon>
        <taxon>Pseudomonadati</taxon>
        <taxon>Pseudomonadota</taxon>
        <taxon>Alphaproteobacteria</taxon>
        <taxon>Sphingomonadales</taxon>
        <taxon>Sphingomonadaceae</taxon>
        <taxon>Sphingobium</taxon>
    </lineage>
</organism>
<dbReference type="PROSITE" id="PS00455">
    <property type="entry name" value="AMP_BINDING"/>
    <property type="match status" value="1"/>
</dbReference>
<keyword evidence="3" id="KW-0276">Fatty acid metabolism</keyword>
<feature type="domain" description="AMP-dependent synthetase/ligase" evidence="8">
    <location>
        <begin position="17"/>
        <end position="400"/>
    </location>
</feature>
<evidence type="ECO:0000259" key="9">
    <source>
        <dbReference type="Pfam" id="PF13193"/>
    </source>
</evidence>
<dbReference type="InterPro" id="IPR020845">
    <property type="entry name" value="AMP-binding_CS"/>
</dbReference>
<keyword evidence="11" id="KW-1185">Reference proteome</keyword>